<keyword evidence="1" id="KW-0602">Photosynthesis</keyword>
<reference evidence="5 6" key="1">
    <citation type="submission" date="2016-12" db="EMBL/GenBank/DDBJ databases">
        <title>Diversity of luminous bacteria.</title>
        <authorList>
            <person name="Yoshizawa S."/>
            <person name="Kogure K."/>
        </authorList>
    </citation>
    <scope>NUCLEOTIDE SEQUENCE [LARGE SCALE GENOMIC DNA]</scope>
    <source>
        <strain evidence="5 6">SA4-48</strain>
    </source>
</reference>
<dbReference type="Pfam" id="PF14870">
    <property type="entry name" value="PSII_BNR"/>
    <property type="match status" value="1"/>
</dbReference>
<evidence type="ECO:0000256" key="3">
    <source>
        <dbReference type="SAM" id="SignalP"/>
    </source>
</evidence>
<keyword evidence="3" id="KW-0732">Signal</keyword>
<keyword evidence="2" id="KW-0604">Photosystem II</keyword>
<dbReference type="PANTHER" id="PTHR47199:SF2">
    <property type="entry name" value="PHOTOSYSTEM II STABILITY_ASSEMBLY FACTOR HCF136, CHLOROPLASTIC"/>
    <property type="match status" value="1"/>
</dbReference>
<dbReference type="GO" id="GO:0009523">
    <property type="term" value="C:photosystem II"/>
    <property type="evidence" value="ECO:0007669"/>
    <property type="project" value="UniProtKB-KW"/>
</dbReference>
<evidence type="ECO:0000313" key="5">
    <source>
        <dbReference type="EMBL" id="PQJ55317.1"/>
    </source>
</evidence>
<proteinExistence type="predicted"/>
<dbReference type="AlphaFoldDB" id="A0A2S7UZF5"/>
<accession>A0A2S7UZF5</accession>
<name>A0A2S7UZF5_9GAMM</name>
<feature type="signal peptide" evidence="3">
    <location>
        <begin position="1"/>
        <end position="18"/>
    </location>
</feature>
<dbReference type="SUPFAM" id="SSF110296">
    <property type="entry name" value="Oligoxyloglucan reducing end-specific cellobiohydrolase"/>
    <property type="match status" value="1"/>
</dbReference>
<evidence type="ECO:0000259" key="4">
    <source>
        <dbReference type="Pfam" id="PF14870"/>
    </source>
</evidence>
<dbReference type="Proteomes" id="UP000239007">
    <property type="component" value="Unassembled WGS sequence"/>
</dbReference>
<feature type="domain" description="Photosynthesis system II assembly factor Ycf48/Hcf136-like" evidence="4">
    <location>
        <begin position="60"/>
        <end position="147"/>
    </location>
</feature>
<gene>
    <name evidence="5" type="ORF">BTO11_14080</name>
</gene>
<dbReference type="Gene3D" id="2.130.10.10">
    <property type="entry name" value="YVTN repeat-like/Quinoprotein amine dehydrogenase"/>
    <property type="match status" value="2"/>
</dbReference>
<protein>
    <recommendedName>
        <fullName evidence="4">Photosynthesis system II assembly factor Ycf48/Hcf136-like domain-containing protein</fullName>
    </recommendedName>
</protein>
<evidence type="ECO:0000313" key="6">
    <source>
        <dbReference type="Proteomes" id="UP000239007"/>
    </source>
</evidence>
<sequence length="337" mass="37314">MKNVFYTLVVCSVFSVTAQSPVAAIQSKLASKNLLVDITLAGSTLIAVGERGHILLSSDGEQWQQANVPVNVLLTSVDFKNDKVGFATGHDATLLKTTDGGFNWSVSNYQPELDKPLLDVKVIGDNVIAVGAYGLFLQSFDAGQTWQDSFQDELLIEDDRLYLNDLKEYEPDVYQKEKQFMLPHFNNINVVGEQLFIAGEAGFLAKSDKDGEDWQIIETDYFGSYFSIINVDDSQFLAGLRGNLFKSEDQGDSWQALDTGVKATINSAYHYKNVTYFFANSGNIFYTSNNTDINDYELDDGKAVMSGVVFNGFLYLATEAGIKKIALSEFTSNKARD</sequence>
<dbReference type="GO" id="GO:0015979">
    <property type="term" value="P:photosynthesis"/>
    <property type="evidence" value="ECO:0007669"/>
    <property type="project" value="UniProtKB-KW"/>
</dbReference>
<feature type="chain" id="PRO_5015736037" description="Photosynthesis system II assembly factor Ycf48/Hcf136-like domain-containing protein" evidence="3">
    <location>
        <begin position="19"/>
        <end position="337"/>
    </location>
</feature>
<evidence type="ECO:0000256" key="2">
    <source>
        <dbReference type="ARBA" id="ARBA00023276"/>
    </source>
</evidence>
<dbReference type="InterPro" id="IPR028203">
    <property type="entry name" value="PSII_CF48-like_dom"/>
</dbReference>
<dbReference type="EMBL" id="MSCH01000003">
    <property type="protein sequence ID" value="PQJ55317.1"/>
    <property type="molecule type" value="Genomic_DNA"/>
</dbReference>
<organism evidence="5 6">
    <name type="scientific">Psychrosphaera saromensis</name>
    <dbReference type="NCBI Taxonomy" id="716813"/>
    <lineage>
        <taxon>Bacteria</taxon>
        <taxon>Pseudomonadati</taxon>
        <taxon>Pseudomonadota</taxon>
        <taxon>Gammaproteobacteria</taxon>
        <taxon>Alteromonadales</taxon>
        <taxon>Pseudoalteromonadaceae</taxon>
        <taxon>Psychrosphaera</taxon>
    </lineage>
</organism>
<keyword evidence="6" id="KW-1185">Reference proteome</keyword>
<comment type="caution">
    <text evidence="5">The sequence shown here is derived from an EMBL/GenBank/DDBJ whole genome shotgun (WGS) entry which is preliminary data.</text>
</comment>
<dbReference type="PANTHER" id="PTHR47199">
    <property type="entry name" value="PHOTOSYSTEM II STABILITY/ASSEMBLY FACTOR HCF136, CHLOROPLASTIC"/>
    <property type="match status" value="1"/>
</dbReference>
<evidence type="ECO:0000256" key="1">
    <source>
        <dbReference type="ARBA" id="ARBA00022531"/>
    </source>
</evidence>
<dbReference type="InterPro" id="IPR015943">
    <property type="entry name" value="WD40/YVTN_repeat-like_dom_sf"/>
</dbReference>